<proteinExistence type="predicted"/>
<dbReference type="EMBL" id="CP013910">
    <property type="protein sequence ID" value="ALW90000.1"/>
    <property type="molecule type" value="Genomic_DNA"/>
</dbReference>
<keyword evidence="2" id="KW-0732">Signal</keyword>
<feature type="chain" id="PRO_5045232082" evidence="2">
    <location>
        <begin position="24"/>
        <end position="141"/>
    </location>
</feature>
<dbReference type="Proteomes" id="UP000060071">
    <property type="component" value="Chromosome"/>
</dbReference>
<protein>
    <submittedName>
        <fullName evidence="3">Uncharacterized protein</fullName>
    </submittedName>
</protein>
<evidence type="ECO:0000256" key="1">
    <source>
        <dbReference type="SAM" id="MobiDB-lite"/>
    </source>
</evidence>
<evidence type="ECO:0000313" key="3">
    <source>
        <dbReference type="EMBL" id="ALW90000.1"/>
    </source>
</evidence>
<organism evidence="3 4">
    <name type="scientific">Deinococcus actinosclerus</name>
    <dbReference type="NCBI Taxonomy" id="1768108"/>
    <lineage>
        <taxon>Bacteria</taxon>
        <taxon>Thermotogati</taxon>
        <taxon>Deinococcota</taxon>
        <taxon>Deinococci</taxon>
        <taxon>Deinococcales</taxon>
        <taxon>Deinococcaceae</taxon>
        <taxon>Deinococcus</taxon>
    </lineage>
</organism>
<feature type="signal peptide" evidence="2">
    <location>
        <begin position="1"/>
        <end position="23"/>
    </location>
</feature>
<gene>
    <name evidence="3" type="ORF">AUC44_14770</name>
</gene>
<dbReference type="RefSeq" id="WP_062159404.1">
    <property type="nucleotide sequence ID" value="NZ_CP013910.1"/>
</dbReference>
<name>A0ABM5X846_9DEIO</name>
<reference evidence="3 4" key="1">
    <citation type="submission" date="2015-12" db="EMBL/GenBank/DDBJ databases">
        <authorList>
            <person name="Kim M.K."/>
            <person name="Srinivasan S."/>
            <person name="Lee J.-J."/>
            <person name="Kim K."/>
        </authorList>
    </citation>
    <scope>NUCLEOTIDE SEQUENCE [LARGE SCALE GENOMIC DNA]</scope>
    <source>
        <strain evidence="3 4">BM2</strain>
    </source>
</reference>
<feature type="region of interest" description="Disordered" evidence="1">
    <location>
        <begin position="32"/>
        <end position="59"/>
    </location>
</feature>
<keyword evidence="4" id="KW-1185">Reference proteome</keyword>
<feature type="compositionally biased region" description="Pro residues" evidence="1">
    <location>
        <begin position="40"/>
        <end position="53"/>
    </location>
</feature>
<evidence type="ECO:0000313" key="4">
    <source>
        <dbReference type="Proteomes" id="UP000060071"/>
    </source>
</evidence>
<sequence length="141" mass="13911">MSNITVLLLVGCALLVGCGAAPSVPTATLPAGPAAVSPAAPVPAPAAPTPAAPTEPAGPDLHVLDASLLRVSLQDRVLIIETASPGATTFVRLTGCPGPCRLTGAQGVLVPAAGLHVDAREGLTVQARAPLGEWSDAAAYR</sequence>
<evidence type="ECO:0000256" key="2">
    <source>
        <dbReference type="SAM" id="SignalP"/>
    </source>
</evidence>
<accession>A0ABM5X846</accession>